<gene>
    <name evidence="1" type="ORF">BN10_780023</name>
</gene>
<accession>N0E519</accession>
<dbReference type="HOGENOM" id="CLU_2371777_0_0_11"/>
<proteinExistence type="predicted"/>
<name>N0E519_9MICO</name>
<organism evidence="1 2">
    <name type="scientific">Phycicoccus elongatus Lp2</name>
    <dbReference type="NCBI Taxonomy" id="1193181"/>
    <lineage>
        <taxon>Bacteria</taxon>
        <taxon>Bacillati</taxon>
        <taxon>Actinomycetota</taxon>
        <taxon>Actinomycetes</taxon>
        <taxon>Micrococcales</taxon>
        <taxon>Intrasporangiaceae</taxon>
        <taxon>Phycicoccus</taxon>
    </lineage>
</organism>
<dbReference type="EMBL" id="CAIZ01000150">
    <property type="protein sequence ID" value="CCH71086.1"/>
    <property type="molecule type" value="Genomic_DNA"/>
</dbReference>
<evidence type="ECO:0000313" key="1">
    <source>
        <dbReference type="EMBL" id="CCH71086.1"/>
    </source>
</evidence>
<reference evidence="1 2" key="1">
    <citation type="journal article" date="2013" name="ISME J.">
        <title>A metabolic model for members of the genus Tetrasphaera involved in enhanced biological phosphorus removal.</title>
        <authorList>
            <person name="Kristiansen R."/>
            <person name="Nguyen H.T.T."/>
            <person name="Saunders A.M."/>
            <person name="Nielsen J.L."/>
            <person name="Wimmer R."/>
            <person name="Le V.Q."/>
            <person name="McIlroy S.J."/>
            <person name="Petrovski S."/>
            <person name="Seviour R.J."/>
            <person name="Calteau A."/>
            <person name="Nielsen K.L."/>
            <person name="Nielsen P.H."/>
        </authorList>
    </citation>
    <scope>NUCLEOTIDE SEQUENCE [LARGE SCALE GENOMIC DNA]</scope>
    <source>
        <strain evidence="1 2">Lp2</strain>
    </source>
</reference>
<dbReference type="AlphaFoldDB" id="N0E519"/>
<keyword evidence="2" id="KW-1185">Reference proteome</keyword>
<protein>
    <submittedName>
        <fullName evidence="1">Uncharacterized protein</fullName>
    </submittedName>
</protein>
<evidence type="ECO:0000313" key="2">
    <source>
        <dbReference type="Proteomes" id="UP000013167"/>
    </source>
</evidence>
<dbReference type="STRING" id="1193181.BN10_780023"/>
<comment type="caution">
    <text evidence="1">The sequence shown here is derived from an EMBL/GenBank/DDBJ whole genome shotgun (WGS) entry which is preliminary data.</text>
</comment>
<sequence>MRDGGSHECTGCRGSRSATLSGATLAVDKRLGFAYTMTPGDSSALGGEARKDTLLLRLTDGADLTATLGKVAALARGAHATVGARRHRAKRSTGS</sequence>
<dbReference type="Proteomes" id="UP000013167">
    <property type="component" value="Unassembled WGS sequence"/>
</dbReference>